<evidence type="ECO:0000256" key="4">
    <source>
        <dbReference type="SAM" id="Phobius"/>
    </source>
</evidence>
<evidence type="ECO:0000259" key="5">
    <source>
        <dbReference type="PROSITE" id="PS50850"/>
    </source>
</evidence>
<dbReference type="PANTHER" id="PTHR23530:SF1">
    <property type="entry name" value="PERMEASE, MAJOR FACILITATOR SUPERFAMILY-RELATED"/>
    <property type="match status" value="1"/>
</dbReference>
<keyword evidence="3 4" id="KW-0472">Membrane</keyword>
<accession>A0A4R3HRS4</accession>
<sequence length="406" mass="44147">MNLRARLSSHYLILGLSQGILLCVITLFMTEKGLQLGQIGVAYGVYSATTMLLELPLGAAADLYGRIRVFRWSLLINVGSLLLATFSEAYVLILAALSLMGAARALESGSVSAWEIEQIRSVGEENMLTSYLSRFQALNAIGIAIGALLGGYIPDLFLHHFPGYILPASSNLLVVAAITSLHILLLPFLFREGDTIQPRQKKTNVIEQIKAGILHGTHNHAMRSLLSVSVCLGMVLSTLEAYWQPYLKALATPGSYALFGWVTTGYFLSAAIGPAFYSFLDSRVNVKSSLTITAILSMSAVILFALSNTQSTSTFAVSYFSFMAIFTCIHIPVNVMLNLQTNDNVRSTTHSIMSLTLHAGSALAAFGFAPIVQAWGIASVWRLLAGFLLTFAISRQIKWRQKVVRA</sequence>
<feature type="transmembrane region" description="Helical" evidence="4">
    <location>
        <begin position="225"/>
        <end position="243"/>
    </location>
</feature>
<comment type="caution">
    <text evidence="6">The sequence shown here is derived from an EMBL/GenBank/DDBJ whole genome shotgun (WGS) entry which is preliminary data.</text>
</comment>
<feature type="domain" description="Major facilitator superfamily (MFS) profile" evidence="5">
    <location>
        <begin position="3"/>
        <end position="403"/>
    </location>
</feature>
<keyword evidence="7" id="KW-1185">Reference proteome</keyword>
<evidence type="ECO:0000256" key="2">
    <source>
        <dbReference type="ARBA" id="ARBA00022989"/>
    </source>
</evidence>
<dbReference type="InterPro" id="IPR036259">
    <property type="entry name" value="MFS_trans_sf"/>
</dbReference>
<feature type="transmembrane region" description="Helical" evidence="4">
    <location>
        <begin position="165"/>
        <end position="190"/>
    </location>
</feature>
<dbReference type="InterPro" id="IPR053160">
    <property type="entry name" value="MFS_DHA3_Transporter"/>
</dbReference>
<dbReference type="AlphaFoldDB" id="A0A4R3HRS4"/>
<feature type="transmembrane region" description="Helical" evidence="4">
    <location>
        <begin position="255"/>
        <end position="277"/>
    </location>
</feature>
<dbReference type="RefSeq" id="WP_165901997.1">
    <property type="nucleotide sequence ID" value="NZ_SLZR01000032.1"/>
</dbReference>
<dbReference type="PROSITE" id="PS50850">
    <property type="entry name" value="MFS"/>
    <property type="match status" value="1"/>
</dbReference>
<evidence type="ECO:0000313" key="6">
    <source>
        <dbReference type="EMBL" id="TCS35682.1"/>
    </source>
</evidence>
<dbReference type="EMBL" id="SLZR01000032">
    <property type="protein sequence ID" value="TCS35682.1"/>
    <property type="molecule type" value="Genomic_DNA"/>
</dbReference>
<evidence type="ECO:0000256" key="1">
    <source>
        <dbReference type="ARBA" id="ARBA00022692"/>
    </source>
</evidence>
<feature type="transmembrane region" description="Helical" evidence="4">
    <location>
        <begin position="289"/>
        <end position="307"/>
    </location>
</feature>
<dbReference type="GO" id="GO:0022857">
    <property type="term" value="F:transmembrane transporter activity"/>
    <property type="evidence" value="ECO:0007669"/>
    <property type="project" value="InterPro"/>
</dbReference>
<organism evidence="6 7">
    <name type="scientific">Reinekea marinisedimentorum</name>
    <dbReference type="NCBI Taxonomy" id="230495"/>
    <lineage>
        <taxon>Bacteria</taxon>
        <taxon>Pseudomonadati</taxon>
        <taxon>Pseudomonadota</taxon>
        <taxon>Gammaproteobacteria</taxon>
        <taxon>Oceanospirillales</taxon>
        <taxon>Saccharospirillaceae</taxon>
        <taxon>Reinekea</taxon>
    </lineage>
</organism>
<dbReference type="Pfam" id="PF07690">
    <property type="entry name" value="MFS_1"/>
    <property type="match status" value="1"/>
</dbReference>
<dbReference type="InterPro" id="IPR020846">
    <property type="entry name" value="MFS_dom"/>
</dbReference>
<feature type="transmembrane region" description="Helical" evidence="4">
    <location>
        <begin position="36"/>
        <end position="57"/>
    </location>
</feature>
<dbReference type="Proteomes" id="UP000295793">
    <property type="component" value="Unassembled WGS sequence"/>
</dbReference>
<dbReference type="PANTHER" id="PTHR23530">
    <property type="entry name" value="TRANSPORT PROTEIN-RELATED"/>
    <property type="match status" value="1"/>
</dbReference>
<evidence type="ECO:0000313" key="7">
    <source>
        <dbReference type="Proteomes" id="UP000295793"/>
    </source>
</evidence>
<proteinExistence type="predicted"/>
<dbReference type="SUPFAM" id="SSF103473">
    <property type="entry name" value="MFS general substrate transporter"/>
    <property type="match status" value="1"/>
</dbReference>
<feature type="transmembrane region" description="Helical" evidence="4">
    <location>
        <begin position="69"/>
        <end position="86"/>
    </location>
</feature>
<feature type="transmembrane region" description="Helical" evidence="4">
    <location>
        <begin position="351"/>
        <end position="369"/>
    </location>
</feature>
<evidence type="ECO:0000256" key="3">
    <source>
        <dbReference type="ARBA" id="ARBA00023136"/>
    </source>
</evidence>
<feature type="transmembrane region" description="Helical" evidence="4">
    <location>
        <begin position="319"/>
        <end position="339"/>
    </location>
</feature>
<reference evidence="6 7" key="1">
    <citation type="submission" date="2019-03" db="EMBL/GenBank/DDBJ databases">
        <title>Genomic Encyclopedia of Archaeal and Bacterial Type Strains, Phase II (KMG-II): from individual species to whole genera.</title>
        <authorList>
            <person name="Goeker M."/>
        </authorList>
    </citation>
    <scope>NUCLEOTIDE SEQUENCE [LARGE SCALE GENOMIC DNA]</scope>
    <source>
        <strain evidence="6 7">DSM 15388</strain>
    </source>
</reference>
<dbReference type="Gene3D" id="1.20.1250.20">
    <property type="entry name" value="MFS general substrate transporter like domains"/>
    <property type="match status" value="1"/>
</dbReference>
<feature type="transmembrane region" description="Helical" evidence="4">
    <location>
        <begin position="12"/>
        <end position="30"/>
    </location>
</feature>
<protein>
    <submittedName>
        <fullName evidence="6">Putative MFS family arabinose efflux permease</fullName>
    </submittedName>
</protein>
<gene>
    <name evidence="6" type="ORF">BCF53_1323</name>
</gene>
<dbReference type="InterPro" id="IPR011701">
    <property type="entry name" value="MFS"/>
</dbReference>
<name>A0A4R3HRS4_9GAMM</name>
<feature type="transmembrane region" description="Helical" evidence="4">
    <location>
        <begin position="375"/>
        <end position="393"/>
    </location>
</feature>
<keyword evidence="2 4" id="KW-1133">Transmembrane helix</keyword>
<keyword evidence="1 4" id="KW-0812">Transmembrane</keyword>